<dbReference type="KEGG" id="aft:BBF96_00970"/>
<evidence type="ECO:0000313" key="1">
    <source>
        <dbReference type="EMBL" id="AZR72085.1"/>
    </source>
</evidence>
<dbReference type="OrthoDB" id="9789070at2"/>
<gene>
    <name evidence="1" type="ORF">BBF96_00970</name>
</gene>
<reference evidence="1 2" key="1">
    <citation type="submission" date="2016-07" db="EMBL/GenBank/DDBJ databases">
        <title>Genome and transcriptome analysis of iron-reducing fermentative bacteria Anoxybacter fermentans.</title>
        <authorList>
            <person name="Zeng X."/>
            <person name="Shao Z."/>
        </authorList>
    </citation>
    <scope>NUCLEOTIDE SEQUENCE [LARGE SCALE GENOMIC DNA]</scope>
    <source>
        <strain evidence="1 2">DY22613</strain>
    </source>
</reference>
<proteinExistence type="predicted"/>
<dbReference type="EMBL" id="CP016379">
    <property type="protein sequence ID" value="AZR72085.1"/>
    <property type="molecule type" value="Genomic_DNA"/>
</dbReference>
<protein>
    <submittedName>
        <fullName evidence="1">Uncharacterized protein</fullName>
    </submittedName>
</protein>
<dbReference type="AlphaFoldDB" id="A0A3S9SUX4"/>
<dbReference type="Proteomes" id="UP000267250">
    <property type="component" value="Chromosome"/>
</dbReference>
<evidence type="ECO:0000313" key="2">
    <source>
        <dbReference type="Proteomes" id="UP000267250"/>
    </source>
</evidence>
<organism evidence="1 2">
    <name type="scientific">Anoxybacter fermentans</name>
    <dbReference type="NCBI Taxonomy" id="1323375"/>
    <lineage>
        <taxon>Bacteria</taxon>
        <taxon>Bacillati</taxon>
        <taxon>Bacillota</taxon>
        <taxon>Clostridia</taxon>
        <taxon>Halanaerobiales</taxon>
        <taxon>Anoxybacter</taxon>
    </lineage>
</organism>
<sequence length="100" mass="11589">MSNFRKKVAVERFYQIMFHFIAQALKIDVFFDTNLTSIDSRPLYANTAGPKRKYRNCQDRNSCDCPKTFTDLDAAVGIQKNKTNMYFIGYTLLSVIPAKY</sequence>
<name>A0A3S9SUX4_9FIRM</name>
<keyword evidence="2" id="KW-1185">Reference proteome</keyword>
<accession>A0A3S9SUX4</accession>